<evidence type="ECO:0000313" key="2">
    <source>
        <dbReference type="EMBL" id="KKT40877.1"/>
    </source>
</evidence>
<dbReference type="Proteomes" id="UP000034736">
    <property type="component" value="Unassembled WGS sequence"/>
</dbReference>
<sequence length="190" mass="21443">MFPDILKKKSVLFFIVVVLLAAIGLTAYSFVPVISINGERVGLSEFLKVQSAVRNMDMNGNGGVLKLSDEEVKGRVFGNMIDKVFLDELIGDVDASLEAGAREKVREAIEKEEKDSNLRLEEAARTLYGLSVKDFTELVLLPQAKRDLLTERFKNNPEQLNQMWNDLVKIADIKIYYPGYKWEGGEVKKK</sequence>
<evidence type="ECO:0000313" key="3">
    <source>
        <dbReference type="Proteomes" id="UP000034736"/>
    </source>
</evidence>
<name>A0A0G1JA43_9BACT</name>
<keyword evidence="1" id="KW-0472">Membrane</keyword>
<dbReference type="STRING" id="1618647.UW30_C0016G0008"/>
<reference evidence="2 3" key="1">
    <citation type="journal article" date="2015" name="Nature">
        <title>rRNA introns, odd ribosomes, and small enigmatic genomes across a large radiation of phyla.</title>
        <authorList>
            <person name="Brown C.T."/>
            <person name="Hug L.A."/>
            <person name="Thomas B.C."/>
            <person name="Sharon I."/>
            <person name="Castelle C.J."/>
            <person name="Singh A."/>
            <person name="Wilkins M.J."/>
            <person name="Williams K.H."/>
            <person name="Banfield J.F."/>
        </authorList>
    </citation>
    <scope>NUCLEOTIDE SEQUENCE [LARGE SCALE GENOMIC DNA]</scope>
</reference>
<evidence type="ECO:0008006" key="4">
    <source>
        <dbReference type="Google" id="ProtNLM"/>
    </source>
</evidence>
<dbReference type="AlphaFoldDB" id="A0A0G1JA43"/>
<comment type="caution">
    <text evidence="2">The sequence shown here is derived from an EMBL/GenBank/DDBJ whole genome shotgun (WGS) entry which is preliminary data.</text>
</comment>
<evidence type="ECO:0000256" key="1">
    <source>
        <dbReference type="SAM" id="Phobius"/>
    </source>
</evidence>
<accession>A0A0G1JA43</accession>
<dbReference type="EMBL" id="LCHU01000016">
    <property type="protein sequence ID" value="KKT40877.1"/>
    <property type="molecule type" value="Genomic_DNA"/>
</dbReference>
<organism evidence="2 3">
    <name type="scientific">Candidatus Giovannonibacteria bacterium GW2011_GWA2_44_13b</name>
    <dbReference type="NCBI Taxonomy" id="1618647"/>
    <lineage>
        <taxon>Bacteria</taxon>
        <taxon>Candidatus Giovannoniibacteriota</taxon>
    </lineage>
</organism>
<protein>
    <recommendedName>
        <fullName evidence="4">PpiC-type peptidyl-prolyl cis-trans isomerase</fullName>
    </recommendedName>
</protein>
<keyword evidence="1" id="KW-1133">Transmembrane helix</keyword>
<keyword evidence="1" id="KW-0812">Transmembrane</keyword>
<proteinExistence type="predicted"/>
<gene>
    <name evidence="2" type="ORF">UW30_C0016G0008</name>
</gene>
<feature type="transmembrane region" description="Helical" evidence="1">
    <location>
        <begin position="12"/>
        <end position="31"/>
    </location>
</feature>